<dbReference type="KEGG" id="mmn:midi_00189"/>
<keyword evidence="2" id="KW-1185">Reference proteome</keyword>
<dbReference type="EMBL" id="CP002130">
    <property type="protein sequence ID" value="AEI88508.1"/>
    <property type="molecule type" value="Genomic_DNA"/>
</dbReference>
<evidence type="ECO:0000313" key="1">
    <source>
        <dbReference type="EMBL" id="AEI88508.1"/>
    </source>
</evidence>
<name>F7XV09_MIDMI</name>
<sequence>MYHTILHLLARAAIFTLDCHFLLHPFYYEDIIPSYCRYNYQALPIQ</sequence>
<dbReference type="AlphaFoldDB" id="F7XV09"/>
<gene>
    <name evidence="1" type="ordered locus">midi_00189</name>
</gene>
<protein>
    <submittedName>
        <fullName evidence="1">Uncharacterized protein</fullName>
    </submittedName>
</protein>
<accession>F7XV09</accession>
<reference evidence="1 2" key="1">
    <citation type="journal article" date="2011" name="Mol. Biol. Evol.">
        <title>Phylogenomic evidence for the presence of a flagellum and cbb3 oxidase in the free-living mitochondrial ancestor.</title>
        <authorList>
            <person name="Sassera D."/>
            <person name="Lo N."/>
            <person name="Epis S."/>
            <person name="D'Auria G."/>
            <person name="Montagna M."/>
            <person name="Comandatore F."/>
            <person name="Horner D."/>
            <person name="Pereto J."/>
            <person name="Luciano A.M."/>
            <person name="Franciosi F."/>
            <person name="Ferri E."/>
            <person name="Crotti E."/>
            <person name="Bazzocchi C."/>
            <person name="Daffonchio D."/>
            <person name="Sacchi L."/>
            <person name="Moya A."/>
            <person name="Latorre A."/>
            <person name="Bandi C."/>
        </authorList>
    </citation>
    <scope>NUCLEOTIDE SEQUENCE [LARGE SCALE GENOMIC DNA]</scope>
    <source>
        <strain evidence="1 2">IricVA</strain>
    </source>
</reference>
<dbReference type="Proteomes" id="UP000006639">
    <property type="component" value="Chromosome"/>
</dbReference>
<evidence type="ECO:0000313" key="2">
    <source>
        <dbReference type="Proteomes" id="UP000006639"/>
    </source>
</evidence>
<dbReference type="HOGENOM" id="CLU_215894_0_0_5"/>
<proteinExistence type="predicted"/>
<organism evidence="1 2">
    <name type="scientific">Midichloria mitochondrii (strain IricVA)</name>
    <dbReference type="NCBI Taxonomy" id="696127"/>
    <lineage>
        <taxon>Bacteria</taxon>
        <taxon>Pseudomonadati</taxon>
        <taxon>Pseudomonadota</taxon>
        <taxon>Alphaproteobacteria</taxon>
        <taxon>Rickettsiales</taxon>
        <taxon>Candidatus Midichloriaceae</taxon>
        <taxon>Candidatus Midichloria</taxon>
    </lineage>
</organism>